<evidence type="ECO:0000313" key="3">
    <source>
        <dbReference type="Proteomes" id="UP001228643"/>
    </source>
</evidence>
<dbReference type="Pfam" id="PF06452">
    <property type="entry name" value="CBM9_1"/>
    <property type="match status" value="1"/>
</dbReference>
<dbReference type="GO" id="GO:0016052">
    <property type="term" value="P:carbohydrate catabolic process"/>
    <property type="evidence" value="ECO:0007669"/>
    <property type="project" value="InterPro"/>
</dbReference>
<evidence type="ECO:0000259" key="1">
    <source>
        <dbReference type="Pfam" id="PF06452"/>
    </source>
</evidence>
<dbReference type="InterPro" id="IPR010502">
    <property type="entry name" value="Carb-bd_dom_fam9"/>
</dbReference>
<feature type="domain" description="Carbohydrate-binding" evidence="1">
    <location>
        <begin position="20"/>
        <end position="215"/>
    </location>
</feature>
<evidence type="ECO:0000313" key="2">
    <source>
        <dbReference type="EMBL" id="MDI5950721.1"/>
    </source>
</evidence>
<organism evidence="2 3">
    <name type="scientific">Flavobacterium yafengii</name>
    <dbReference type="NCBI Taxonomy" id="3041253"/>
    <lineage>
        <taxon>Bacteria</taxon>
        <taxon>Pseudomonadati</taxon>
        <taxon>Bacteroidota</taxon>
        <taxon>Flavobacteriia</taxon>
        <taxon>Flavobacteriales</taxon>
        <taxon>Flavobacteriaceae</taxon>
        <taxon>Flavobacterium</taxon>
    </lineage>
</organism>
<gene>
    <name evidence="2" type="ORF">QLS97_13775</name>
</gene>
<dbReference type="Gene3D" id="2.60.40.1190">
    <property type="match status" value="1"/>
</dbReference>
<dbReference type="SUPFAM" id="SSF49344">
    <property type="entry name" value="CBD9-like"/>
    <property type="match status" value="1"/>
</dbReference>
<dbReference type="EMBL" id="JASCRY010000004">
    <property type="protein sequence ID" value="MDI5950721.1"/>
    <property type="molecule type" value="Genomic_DNA"/>
</dbReference>
<dbReference type="RefSeq" id="WP_282717454.1">
    <property type="nucleotide sequence ID" value="NZ_JASCRY010000004.1"/>
</dbReference>
<accession>A0AAW6TNW4</accession>
<dbReference type="GO" id="GO:0030246">
    <property type="term" value="F:carbohydrate binding"/>
    <property type="evidence" value="ECO:0007669"/>
    <property type="project" value="InterPro"/>
</dbReference>
<comment type="caution">
    <text evidence="2">The sequence shown here is derived from an EMBL/GenBank/DDBJ whole genome shotgun (WGS) entry which is preliminary data.</text>
</comment>
<proteinExistence type="predicted"/>
<sequence length="216" mass="25297">MIPEMKEYEVHLIENKQLTISGNGDDIVWDNARILTDFCSPWSNKKGTEITFKALWDREKLFFNFTVLDTEIHIEKKDDSFESIGNSDRVELFFRTDDALNPYYCLEIDTSGRVMDFIAYPNKNFDFNWNWPKNDLVVKSSVKTNSFIVEGSISIESLKSFNLIKNNRIETGVFRAKYIKTQNECFEPNWITWVNPNTETPNFHIASSFGVFILRE</sequence>
<dbReference type="Proteomes" id="UP001228643">
    <property type="component" value="Unassembled WGS sequence"/>
</dbReference>
<name>A0AAW6TNW4_9FLAO</name>
<protein>
    <submittedName>
        <fullName evidence="2">Sugar-binding protein</fullName>
    </submittedName>
</protein>
<dbReference type="AlphaFoldDB" id="A0AAW6TNW4"/>
<keyword evidence="3" id="KW-1185">Reference proteome</keyword>
<reference evidence="2 3" key="1">
    <citation type="submission" date="2023-04" db="EMBL/GenBank/DDBJ databases">
        <title>Two novel species of Flavobacterium.</title>
        <authorList>
            <person name="Liu Q."/>
            <person name="Xin Y.-H."/>
        </authorList>
    </citation>
    <scope>NUCLEOTIDE SEQUENCE [LARGE SCALE GENOMIC DNA]</scope>
    <source>
        <strain evidence="2 3">LB2P87</strain>
    </source>
</reference>
<dbReference type="GO" id="GO:0004553">
    <property type="term" value="F:hydrolase activity, hydrolyzing O-glycosyl compounds"/>
    <property type="evidence" value="ECO:0007669"/>
    <property type="project" value="InterPro"/>
</dbReference>